<keyword evidence="3" id="KW-0231">Viral genome packaging</keyword>
<reference evidence="4" key="1">
    <citation type="submission" date="2020-05" db="EMBL/GenBank/DDBJ databases">
        <authorList>
            <person name="Chiriac C."/>
            <person name="Salcher M."/>
            <person name="Ghai R."/>
            <person name="Kavagutti S V."/>
        </authorList>
    </citation>
    <scope>NUCLEOTIDE SEQUENCE</scope>
</reference>
<protein>
    <submittedName>
        <fullName evidence="4">COG4695 Phage-related protein</fullName>
    </submittedName>
</protein>
<keyword evidence="2" id="KW-1162">Viral penetration into host cytoplasm</keyword>
<dbReference type="EMBL" id="LR797190">
    <property type="protein sequence ID" value="CAB4192363.1"/>
    <property type="molecule type" value="Genomic_DNA"/>
</dbReference>
<dbReference type="NCBIfam" id="TIGR01537">
    <property type="entry name" value="portal_HK97"/>
    <property type="match status" value="1"/>
</dbReference>
<keyword evidence="2" id="KW-1160">Virus entry into host cell</keyword>
<dbReference type="InterPro" id="IPR006427">
    <property type="entry name" value="Portal_HK97"/>
</dbReference>
<dbReference type="InterPro" id="IPR006944">
    <property type="entry name" value="Phage/GTA_portal"/>
</dbReference>
<evidence type="ECO:0000256" key="2">
    <source>
        <dbReference type="ARBA" id="ARBA00023009"/>
    </source>
</evidence>
<keyword evidence="1" id="KW-1188">Viral release from host cell</keyword>
<keyword evidence="2" id="KW-1171">Viral genome ejection through host cell envelope</keyword>
<keyword evidence="1" id="KW-0118">Viral capsid assembly</keyword>
<organism evidence="4">
    <name type="scientific">uncultured Caudovirales phage</name>
    <dbReference type="NCBI Taxonomy" id="2100421"/>
    <lineage>
        <taxon>Viruses</taxon>
        <taxon>Duplodnaviria</taxon>
        <taxon>Heunggongvirae</taxon>
        <taxon>Uroviricota</taxon>
        <taxon>Caudoviricetes</taxon>
        <taxon>Peduoviridae</taxon>
        <taxon>Maltschvirus</taxon>
        <taxon>Maltschvirus maltsch</taxon>
    </lineage>
</organism>
<sequence length="696" mass="76284">MSRTETIGAQLVKPSMLSRVVESVRAYTLGPLTSRSPELAKYFNAGGPSKAGVAVNEYNIQNVSAVWAAVGLISDDVASLPLMLYRRNANGGKTTFEAHPLYRLLHDEPNPEMSSMVFRRTMMAHCLIWQNAYAEIERDNVGRPLYLWPLSPDNVRVERDARKSVVYIVSNPNGGESIIPAADMIHLVGRSHDGTVGSSIVERAKESIGLAIAAEQFGCTFFGNGATFGGVISFKGPKPTEMSDENYRQQLEARHQGVKRAHKLLALYNDASYTETGVEPDSAQFLETRTFQIREVARWFKIPPHKLADLADATFSNVEQMNTEYYTSAIRPWLVLWEQELTRKLVAKLERSQQFVEHSIEGFLRGDTAARSAFYTALFNIGALTINEVRGYENLNPLAGGDESFVQVNNLMPLSRVNDYAEALIESMAHAPDGPPVGPHDGVIPTAPVPPVDGGVDPVIEEMSAALAGIEQRLAENTDTVRLAQAAVDARNLELADTRSKAEEQMTALKVAWRDELTAAKSLTTAAERRYDAAVARFASVATGHRAMIADALGRLLQREADRARKAQATPEKLRAWVEMFYPLHADTCRAALRPVVLAWAACAGADADAVLADLVRSHVETSRVDLLTAADTDDADEFAANLARVVSRWEHERIDATADGLLARRAIYIGTEIDLEPTAGSTAKSAALQRIEEET</sequence>
<evidence type="ECO:0000313" key="4">
    <source>
        <dbReference type="EMBL" id="CAB4192363.1"/>
    </source>
</evidence>
<dbReference type="Pfam" id="PF04860">
    <property type="entry name" value="Phage_portal"/>
    <property type="match status" value="1"/>
</dbReference>
<name>A0A6J5R683_9CAUD</name>
<evidence type="ECO:0000256" key="3">
    <source>
        <dbReference type="ARBA" id="ARBA00023219"/>
    </source>
</evidence>
<proteinExistence type="predicted"/>
<accession>A0A6J5R683</accession>
<gene>
    <name evidence="4" type="ORF">UFOVP1236_29</name>
</gene>
<evidence type="ECO:0000256" key="1">
    <source>
        <dbReference type="ARBA" id="ARBA00022950"/>
    </source>
</evidence>